<dbReference type="InterPro" id="IPR006439">
    <property type="entry name" value="HAD-SF_hydro_IA"/>
</dbReference>
<name>A0A1I7ZKV1_9BILA</name>
<evidence type="ECO:0000313" key="3">
    <source>
        <dbReference type="WBParaSite" id="L893_g27437.t1"/>
    </source>
</evidence>
<dbReference type="SUPFAM" id="SSF56784">
    <property type="entry name" value="HAD-like"/>
    <property type="match status" value="1"/>
</dbReference>
<sequence length="317" mass="34270">MNVSRFSQRLLRSGVALLQKPSVLEYKAIVPVVRISQSHQIEQRNAARQTAPNSFDRSSAAQSTSSDKASLVIFDKDGTLICFHSMWVPWTLQTTKRLTDATKLDISNKVYSLLGFCPIEQKVKTGLLAEGTMDQIRQSIVSLLAEHGIERSDAENIVMSSVKDCNTSSNETLKAIHNLQDLFQELREHNVKIAICTADSREGTVGALRSLGLEEYIDLIVCGDDDGAKPKPNPHNALAICRALNVDPRDALMVGDTLADMGMGKSAKLGATIGVLSGIGEPHELDPHADHLVEHVGELMPIVLGQKKAGLNGGASA</sequence>
<dbReference type="Pfam" id="PF00702">
    <property type="entry name" value="Hydrolase"/>
    <property type="match status" value="1"/>
</dbReference>
<evidence type="ECO:0000313" key="2">
    <source>
        <dbReference type="Proteomes" id="UP000095287"/>
    </source>
</evidence>
<dbReference type="GO" id="GO:0006281">
    <property type="term" value="P:DNA repair"/>
    <property type="evidence" value="ECO:0007669"/>
    <property type="project" value="TreeGrafter"/>
</dbReference>
<feature type="compositionally biased region" description="Polar residues" evidence="1">
    <location>
        <begin position="46"/>
        <end position="62"/>
    </location>
</feature>
<proteinExistence type="predicted"/>
<dbReference type="InterPro" id="IPR023214">
    <property type="entry name" value="HAD_sf"/>
</dbReference>
<dbReference type="Proteomes" id="UP000095287">
    <property type="component" value="Unplaced"/>
</dbReference>
<dbReference type="NCBIfam" id="TIGR01549">
    <property type="entry name" value="HAD-SF-IA-v1"/>
    <property type="match status" value="1"/>
</dbReference>
<protein>
    <submittedName>
        <fullName evidence="3">HAD-like protein</fullName>
    </submittedName>
</protein>
<evidence type="ECO:0000256" key="1">
    <source>
        <dbReference type="SAM" id="MobiDB-lite"/>
    </source>
</evidence>
<dbReference type="SFLD" id="SFLDS00003">
    <property type="entry name" value="Haloacid_Dehalogenase"/>
    <property type="match status" value="1"/>
</dbReference>
<reference evidence="3" key="1">
    <citation type="submission" date="2016-11" db="UniProtKB">
        <authorList>
            <consortium name="WormBaseParasite"/>
        </authorList>
    </citation>
    <scope>IDENTIFICATION</scope>
</reference>
<dbReference type="PANTHER" id="PTHR43434">
    <property type="entry name" value="PHOSPHOGLYCOLATE PHOSPHATASE"/>
    <property type="match status" value="1"/>
</dbReference>
<keyword evidence="2" id="KW-1185">Reference proteome</keyword>
<feature type="region of interest" description="Disordered" evidence="1">
    <location>
        <begin position="43"/>
        <end position="62"/>
    </location>
</feature>
<dbReference type="SFLD" id="SFLDG01129">
    <property type="entry name" value="C1.5:_HAD__Beta-PGM__Phosphata"/>
    <property type="match status" value="1"/>
</dbReference>
<dbReference type="InterPro" id="IPR050155">
    <property type="entry name" value="HAD-like_hydrolase_sf"/>
</dbReference>
<dbReference type="InterPro" id="IPR036412">
    <property type="entry name" value="HAD-like_sf"/>
</dbReference>
<dbReference type="PANTHER" id="PTHR43434:SF22">
    <property type="entry name" value="PHOSPHOGLYCOLATE PHOSPHATASE"/>
    <property type="match status" value="1"/>
</dbReference>
<dbReference type="AlphaFoldDB" id="A0A1I7ZKV1"/>
<organism evidence="2 3">
    <name type="scientific">Steinernema glaseri</name>
    <dbReference type="NCBI Taxonomy" id="37863"/>
    <lineage>
        <taxon>Eukaryota</taxon>
        <taxon>Metazoa</taxon>
        <taxon>Ecdysozoa</taxon>
        <taxon>Nematoda</taxon>
        <taxon>Chromadorea</taxon>
        <taxon>Rhabditida</taxon>
        <taxon>Tylenchina</taxon>
        <taxon>Panagrolaimomorpha</taxon>
        <taxon>Strongyloidoidea</taxon>
        <taxon>Steinernematidae</taxon>
        <taxon>Steinernema</taxon>
    </lineage>
</organism>
<dbReference type="WBParaSite" id="L893_g27437.t1">
    <property type="protein sequence ID" value="L893_g27437.t1"/>
    <property type="gene ID" value="L893_g27437"/>
</dbReference>
<accession>A0A1I7ZKV1</accession>
<dbReference type="Gene3D" id="3.40.50.1000">
    <property type="entry name" value="HAD superfamily/HAD-like"/>
    <property type="match status" value="1"/>
</dbReference>
<dbReference type="GO" id="GO:0008967">
    <property type="term" value="F:phosphoglycolate phosphatase activity"/>
    <property type="evidence" value="ECO:0007669"/>
    <property type="project" value="TreeGrafter"/>
</dbReference>